<dbReference type="AlphaFoldDB" id="A0A1S6IV34"/>
<keyword evidence="4" id="KW-1185">Reference proteome</keyword>
<dbReference type="InterPro" id="IPR006016">
    <property type="entry name" value="UspA"/>
</dbReference>
<dbReference type="PANTHER" id="PTHR46268">
    <property type="entry name" value="STRESS RESPONSE PROTEIN NHAX"/>
    <property type="match status" value="1"/>
</dbReference>
<feature type="domain" description="UspA" evidence="2">
    <location>
        <begin position="2"/>
        <end position="140"/>
    </location>
</feature>
<dbReference type="STRING" id="1833852.B0537_05780"/>
<evidence type="ECO:0000313" key="3">
    <source>
        <dbReference type="EMBL" id="AQS58636.1"/>
    </source>
</evidence>
<dbReference type="InterPro" id="IPR006015">
    <property type="entry name" value="Universal_stress_UspA"/>
</dbReference>
<protein>
    <submittedName>
        <fullName evidence="3">Universal stress protein UspA</fullName>
    </submittedName>
</protein>
<organism evidence="3 4">
    <name type="scientific">Desulforamulus ferrireducens</name>
    <dbReference type="NCBI Taxonomy" id="1833852"/>
    <lineage>
        <taxon>Bacteria</taxon>
        <taxon>Bacillati</taxon>
        <taxon>Bacillota</taxon>
        <taxon>Clostridia</taxon>
        <taxon>Eubacteriales</taxon>
        <taxon>Peptococcaceae</taxon>
        <taxon>Desulforamulus</taxon>
    </lineage>
</organism>
<dbReference type="Proteomes" id="UP000189464">
    <property type="component" value="Chromosome"/>
</dbReference>
<gene>
    <name evidence="3" type="ORF">B0537_05780</name>
</gene>
<dbReference type="SUPFAM" id="SSF52402">
    <property type="entry name" value="Adenine nucleotide alpha hydrolases-like"/>
    <property type="match status" value="1"/>
</dbReference>
<comment type="similarity">
    <text evidence="1">Belongs to the universal stress protein A family.</text>
</comment>
<dbReference type="Pfam" id="PF00582">
    <property type="entry name" value="Usp"/>
    <property type="match status" value="1"/>
</dbReference>
<dbReference type="InterPro" id="IPR014729">
    <property type="entry name" value="Rossmann-like_a/b/a_fold"/>
</dbReference>
<reference evidence="3 4" key="1">
    <citation type="journal article" date="2016" name="Int. J. Syst. Evol. Microbiol.">
        <title>Desulfotomaculum ferrireducens sp. nov., a moderately thermophilic sulfate-reducing and dissimilatory Fe(III)-reducing bacterium isolated from compost.</title>
        <authorList>
            <person name="Yang G."/>
            <person name="Guo J."/>
            <person name="Zhuang L."/>
            <person name="Yuan Y."/>
            <person name="Zhou S."/>
        </authorList>
    </citation>
    <scope>NUCLEOTIDE SEQUENCE [LARGE SCALE GENOMIC DNA]</scope>
    <source>
        <strain evidence="3 4">GSS09</strain>
    </source>
</reference>
<accession>A0A1S6IV34</accession>
<dbReference type="PANTHER" id="PTHR46268:SF6">
    <property type="entry name" value="UNIVERSAL STRESS PROTEIN UP12"/>
    <property type="match status" value="1"/>
</dbReference>
<proteinExistence type="inferred from homology"/>
<evidence type="ECO:0000259" key="2">
    <source>
        <dbReference type="Pfam" id="PF00582"/>
    </source>
</evidence>
<sequence length="140" mass="14984">MKILVAYDGSEASSNAIKYVRGLLANHKSLDVTILTVACNDAPFAKDFVANPTEALNACKSYFGDKLQKVKESLEAEGHKVNTLLEFGDAAQVIVDVVKKQGFDRVIMGRRGLSTLTGFVLGSVSAKVLANVDVPVTLVK</sequence>
<evidence type="ECO:0000313" key="4">
    <source>
        <dbReference type="Proteomes" id="UP000189464"/>
    </source>
</evidence>
<dbReference type="RefSeq" id="WP_077713585.1">
    <property type="nucleotide sequence ID" value="NZ_CP019698.1"/>
</dbReference>
<dbReference type="EMBL" id="CP019698">
    <property type="protein sequence ID" value="AQS58636.1"/>
    <property type="molecule type" value="Genomic_DNA"/>
</dbReference>
<dbReference type="OrthoDB" id="152484at2"/>
<name>A0A1S6IV34_9FIRM</name>
<evidence type="ECO:0000256" key="1">
    <source>
        <dbReference type="ARBA" id="ARBA00008791"/>
    </source>
</evidence>
<dbReference type="CDD" id="cd00293">
    <property type="entry name" value="USP-like"/>
    <property type="match status" value="1"/>
</dbReference>
<dbReference type="Gene3D" id="3.40.50.620">
    <property type="entry name" value="HUPs"/>
    <property type="match status" value="1"/>
</dbReference>
<dbReference type="KEGG" id="dfg:B0537_05780"/>
<dbReference type="PRINTS" id="PR01438">
    <property type="entry name" value="UNVRSLSTRESS"/>
</dbReference>